<dbReference type="EMBL" id="CDOG01000002">
    <property type="protein sequence ID" value="CEN34322.1"/>
    <property type="molecule type" value="Genomic_DNA"/>
</dbReference>
<dbReference type="AlphaFoldDB" id="A0A0B7HE96"/>
<sequence>MKNIFLSTILVGMSSLSIAQTLQTLEKNWKFTREDNKNFSQISVNDKKWQNVVVPHDWAIYGPFDIENDVQRTAIKQDGQVAPIEHSGRTGGLPFVGVGWYRTSFDVADFNADKKVFIKFDGAMSNAEVFVNGQKAGQWHHGYNTFFLDVTPFVKAKNNTLAVRLENLTQQSRWYPGAGLYRNVHVITKNKTHIPIWGIQLTTPEIEKNFAKIQLKTEIESQNLSNIEVETEIFNPKGEKIASDRKKYDEFIVNNKVQQDIYVKNPVLWDIQQPNLYKAVTKIYENGTLKDTETTTFGIRKIEIKPNDGLYLNGRKIKFQGVCMHHDLGAIGAAVNEAAIRRQIRIMQDMGVNAIRTAHNMPAPEYVRIADEMGMMLALESFDEWAIPKVENGYNRYFKDWAEKDLTNLVRHFRNNPSVVMWFIGNEVEEQSVQEGAKVARWLQDIIHKHDGTRPVSNGMDRPDHVFKNNMAATMQVAGFNYRPFRYQEAYKLLPQQIILGSETASTISSRGVYKFPVERKSMPKYEDQQTSSYDVEHCGWSNLPEDDWIQHEDLPYTIGEFIWTGFDYLGEPTPYYVEWPAHSSYFGAVDLAGLPKDRFYLYRSHWNKEAETLHVLPHWNWEGREGQVTPIFVYTNYPSAEVFINGKSQGKRSKDLNIPLGGSYTKEAQQSFERQKRYRLMWLDTKYEAGEVKVIAYDKNGKAVAEKIVKTAGKPHSLRLTADRNVITADGKDLSFITIEAVDKDGNLCPNVNDLVTFKVSGAGTYRAAANGDATSTDQFHLPKMYLFNGKLVAIVQSSEKAGEITLEAKSKGLKTAVIKVKTQK</sequence>
<dbReference type="InterPro" id="IPR006103">
    <property type="entry name" value="Glyco_hydro_2_cat"/>
</dbReference>
<accession>A0A0B7HE96</accession>
<dbReference type="InterPro" id="IPR006104">
    <property type="entry name" value="Glyco_hydro_2_N"/>
</dbReference>
<dbReference type="Pfam" id="PF18565">
    <property type="entry name" value="Glyco_hydro2_C5"/>
    <property type="match status" value="1"/>
</dbReference>
<dbReference type="Gene3D" id="3.20.20.80">
    <property type="entry name" value="Glycosidases"/>
    <property type="match status" value="1"/>
</dbReference>
<evidence type="ECO:0000313" key="10">
    <source>
        <dbReference type="EMBL" id="CEN34322.1"/>
    </source>
</evidence>
<evidence type="ECO:0000259" key="8">
    <source>
        <dbReference type="Pfam" id="PF16355"/>
    </source>
</evidence>
<dbReference type="PANTHER" id="PTHR42732">
    <property type="entry name" value="BETA-GALACTOSIDASE"/>
    <property type="match status" value="1"/>
</dbReference>
<feature type="signal peptide" evidence="4">
    <location>
        <begin position="1"/>
        <end position="19"/>
    </location>
</feature>
<dbReference type="InterPro" id="IPR036156">
    <property type="entry name" value="Beta-gal/glucu_dom_sf"/>
</dbReference>
<evidence type="ECO:0000256" key="2">
    <source>
        <dbReference type="ARBA" id="ARBA00022801"/>
    </source>
</evidence>
<evidence type="ECO:0000259" key="7">
    <source>
        <dbReference type="Pfam" id="PF02837"/>
    </source>
</evidence>
<dbReference type="Gene3D" id="2.60.120.260">
    <property type="entry name" value="Galactose-binding domain-like"/>
    <property type="match status" value="1"/>
</dbReference>
<dbReference type="PRINTS" id="PR00132">
    <property type="entry name" value="GLHYDRLASE2"/>
</dbReference>
<evidence type="ECO:0000313" key="11">
    <source>
        <dbReference type="Proteomes" id="UP000038083"/>
    </source>
</evidence>
<keyword evidence="2 10" id="KW-0378">Hydrolase</keyword>
<reference evidence="10 11" key="1">
    <citation type="submission" date="2015-01" db="EMBL/GenBank/DDBJ databases">
        <authorList>
            <person name="MANFREDI Pablo"/>
        </authorList>
    </citation>
    <scope>NUCLEOTIDE SEQUENCE [LARGE SCALE GENOMIC DNA]</scope>
    <source>
        <strain evidence="10 11">Ccy74</strain>
    </source>
</reference>
<name>A0A0B7HE96_9FLAO</name>
<evidence type="ECO:0000256" key="3">
    <source>
        <dbReference type="ARBA" id="ARBA00023295"/>
    </source>
</evidence>
<dbReference type="InterPro" id="IPR051913">
    <property type="entry name" value="GH2_Domain-Containing"/>
</dbReference>
<protein>
    <submittedName>
        <fullName evidence="10">Lactase</fullName>
        <ecNumber evidence="10">3.2.1.23</ecNumber>
    </submittedName>
</protein>
<feature type="domain" description="DUF4982" evidence="8">
    <location>
        <begin position="627"/>
        <end position="706"/>
    </location>
</feature>
<dbReference type="Pfam" id="PF02836">
    <property type="entry name" value="Glyco_hydro_2_C"/>
    <property type="match status" value="1"/>
</dbReference>
<feature type="domain" description="Glycoside hydrolase family 2 catalytic" evidence="6">
    <location>
        <begin position="308"/>
        <end position="517"/>
    </location>
</feature>
<dbReference type="InterPro" id="IPR006101">
    <property type="entry name" value="Glyco_hydro_2"/>
</dbReference>
<dbReference type="EC" id="3.2.1.23" evidence="10"/>
<dbReference type="OrthoDB" id="9801077at2"/>
<organism evidence="10 11">
    <name type="scientific">Capnocytophaga cynodegmi</name>
    <dbReference type="NCBI Taxonomy" id="28189"/>
    <lineage>
        <taxon>Bacteria</taxon>
        <taxon>Pseudomonadati</taxon>
        <taxon>Bacteroidota</taxon>
        <taxon>Flavobacteriia</taxon>
        <taxon>Flavobacteriales</taxon>
        <taxon>Flavobacteriaceae</taxon>
        <taxon>Capnocytophaga</taxon>
    </lineage>
</organism>
<dbReference type="RefSeq" id="WP_018279632.1">
    <property type="nucleotide sequence ID" value="NZ_CDOF01000025.1"/>
</dbReference>
<feature type="domain" description="Glycoside hydrolase family 2 immunoglobulin-like beta-sandwich" evidence="5">
    <location>
        <begin position="202"/>
        <end position="300"/>
    </location>
</feature>
<dbReference type="InterPro" id="IPR006102">
    <property type="entry name" value="Ig-like_GH2"/>
</dbReference>
<feature type="domain" description="Glycoside hydrolase family 2" evidence="9">
    <location>
        <begin position="719"/>
        <end position="820"/>
    </location>
</feature>
<evidence type="ECO:0000259" key="9">
    <source>
        <dbReference type="Pfam" id="PF18565"/>
    </source>
</evidence>
<comment type="similarity">
    <text evidence="1">Belongs to the glycosyl hydrolase 2 family.</text>
</comment>
<evidence type="ECO:0000256" key="1">
    <source>
        <dbReference type="ARBA" id="ARBA00007401"/>
    </source>
</evidence>
<dbReference type="SUPFAM" id="SSF51445">
    <property type="entry name" value="(Trans)glycosidases"/>
    <property type="match status" value="1"/>
</dbReference>
<dbReference type="Pfam" id="PF02837">
    <property type="entry name" value="Glyco_hydro_2_N"/>
    <property type="match status" value="1"/>
</dbReference>
<dbReference type="InterPro" id="IPR008964">
    <property type="entry name" value="Invasin/intimin_cell_adhesion"/>
</dbReference>
<dbReference type="PANTHER" id="PTHR42732:SF1">
    <property type="entry name" value="BETA-MANNOSIDASE"/>
    <property type="match status" value="1"/>
</dbReference>
<dbReference type="Gene3D" id="2.60.40.10">
    <property type="entry name" value="Immunoglobulins"/>
    <property type="match status" value="3"/>
</dbReference>
<gene>
    <name evidence="10" type="ORF">CCYN74_100122</name>
</gene>
<feature type="chain" id="PRO_5009757783" evidence="4">
    <location>
        <begin position="20"/>
        <end position="826"/>
    </location>
</feature>
<evidence type="ECO:0000259" key="6">
    <source>
        <dbReference type="Pfam" id="PF02836"/>
    </source>
</evidence>
<evidence type="ECO:0000259" key="5">
    <source>
        <dbReference type="Pfam" id="PF00703"/>
    </source>
</evidence>
<dbReference type="InterPro" id="IPR040605">
    <property type="entry name" value="Glyco_hydro2_dom5"/>
</dbReference>
<dbReference type="SUPFAM" id="SSF49303">
    <property type="entry name" value="beta-Galactosidase/glucuronidase domain"/>
    <property type="match status" value="1"/>
</dbReference>
<dbReference type="Pfam" id="PF00703">
    <property type="entry name" value="Glyco_hydro_2"/>
    <property type="match status" value="1"/>
</dbReference>
<evidence type="ECO:0000256" key="4">
    <source>
        <dbReference type="SAM" id="SignalP"/>
    </source>
</evidence>
<dbReference type="InterPro" id="IPR013783">
    <property type="entry name" value="Ig-like_fold"/>
</dbReference>
<keyword evidence="3 10" id="KW-0326">Glycosidase</keyword>
<dbReference type="SUPFAM" id="SSF49785">
    <property type="entry name" value="Galactose-binding domain-like"/>
    <property type="match status" value="1"/>
</dbReference>
<feature type="domain" description="Glycosyl hydrolases family 2 sugar binding" evidence="7">
    <location>
        <begin position="24"/>
        <end position="187"/>
    </location>
</feature>
<dbReference type="GO" id="GO:0004565">
    <property type="term" value="F:beta-galactosidase activity"/>
    <property type="evidence" value="ECO:0007669"/>
    <property type="project" value="UniProtKB-EC"/>
</dbReference>
<keyword evidence="4" id="KW-0732">Signal</keyword>
<dbReference type="InterPro" id="IPR008979">
    <property type="entry name" value="Galactose-bd-like_sf"/>
</dbReference>
<dbReference type="SUPFAM" id="SSF49373">
    <property type="entry name" value="Invasin/intimin cell-adhesion fragments"/>
    <property type="match status" value="1"/>
</dbReference>
<dbReference type="Proteomes" id="UP000038083">
    <property type="component" value="Unassembled WGS sequence"/>
</dbReference>
<dbReference type="InterPro" id="IPR032311">
    <property type="entry name" value="DUF4982"/>
</dbReference>
<dbReference type="GO" id="GO:0005975">
    <property type="term" value="P:carbohydrate metabolic process"/>
    <property type="evidence" value="ECO:0007669"/>
    <property type="project" value="InterPro"/>
</dbReference>
<proteinExistence type="inferred from homology"/>
<dbReference type="Pfam" id="PF16355">
    <property type="entry name" value="DUF4982"/>
    <property type="match status" value="1"/>
</dbReference>
<dbReference type="InterPro" id="IPR017853">
    <property type="entry name" value="GH"/>
</dbReference>